<reference evidence="2 3" key="1">
    <citation type="submission" date="2016-04" db="EMBL/GenBank/DDBJ databases">
        <title>Draft genome sequence of freshwater magnetotactic bacteria Magnetospirillum marisnigri SP-1 and Magnetospirillum moscoviense BB-1.</title>
        <authorList>
            <person name="Koziaeva V."/>
            <person name="Dziuba M.V."/>
            <person name="Ivanov T.M."/>
            <person name="Kuznetsov B."/>
            <person name="Grouzdev D.S."/>
        </authorList>
    </citation>
    <scope>NUCLEOTIDE SEQUENCE [LARGE SCALE GENOMIC DNA]</scope>
    <source>
        <strain evidence="2 3">SP-1</strain>
    </source>
</reference>
<dbReference type="EMBL" id="LWQT01000079">
    <property type="protein sequence ID" value="OAN47640.1"/>
    <property type="molecule type" value="Genomic_DNA"/>
</dbReference>
<organism evidence="2 3">
    <name type="scientific">Paramagnetospirillum marisnigri</name>
    <dbReference type="NCBI Taxonomy" id="1285242"/>
    <lineage>
        <taxon>Bacteria</taxon>
        <taxon>Pseudomonadati</taxon>
        <taxon>Pseudomonadota</taxon>
        <taxon>Alphaproteobacteria</taxon>
        <taxon>Rhodospirillales</taxon>
        <taxon>Magnetospirillaceae</taxon>
        <taxon>Paramagnetospirillum</taxon>
    </lineage>
</organism>
<protein>
    <submittedName>
        <fullName evidence="2">Uncharacterized protein</fullName>
    </submittedName>
</protein>
<evidence type="ECO:0000313" key="2">
    <source>
        <dbReference type="EMBL" id="OAN47640.1"/>
    </source>
</evidence>
<feature type="compositionally biased region" description="Polar residues" evidence="1">
    <location>
        <begin position="44"/>
        <end position="54"/>
    </location>
</feature>
<accession>A0A178MFZ2</accession>
<keyword evidence="3" id="KW-1185">Reference proteome</keyword>
<dbReference type="STRING" id="1285242.A6A04_20280"/>
<evidence type="ECO:0000256" key="1">
    <source>
        <dbReference type="SAM" id="MobiDB-lite"/>
    </source>
</evidence>
<feature type="compositionally biased region" description="Polar residues" evidence="1">
    <location>
        <begin position="1"/>
        <end position="12"/>
    </location>
</feature>
<name>A0A178MFZ2_9PROT</name>
<evidence type="ECO:0000313" key="3">
    <source>
        <dbReference type="Proteomes" id="UP000078428"/>
    </source>
</evidence>
<gene>
    <name evidence="2" type="ORF">A6A04_20280</name>
</gene>
<sequence length="302" mass="31791">MPSQIQTGNDFQQVADETVEDQEPEPTHSQPTIDLDTAVLNPSVVVSEQLSAESNVEPAESPFNDNVADVSDAFIDVEAGVPTEPEGIPDGSEGAHEPPPDADAEPAPDHEVIEIDIADRIEPEPEVAQDNAMTEREGDDEMIPVHSEVEIGPEPETITASAAVEAEPELGAADAVVGPEAFPMPDIDAPEVEVSMPAEEIEAPQLLAEQAVISDAVEDDAGAAPHESLVKAVPVEDLLTGIFNVANSAVRDVINASSDLVKNRNSVVSQMTAHGQKLIQSIKNRCGIRPAQNCDAGSKVGE</sequence>
<dbReference type="NCBIfam" id="NF040987">
    <property type="entry name" value="MamJ"/>
    <property type="match status" value="1"/>
</dbReference>
<proteinExistence type="predicted"/>
<feature type="region of interest" description="Disordered" evidence="1">
    <location>
        <begin position="1"/>
        <end position="108"/>
    </location>
</feature>
<comment type="caution">
    <text evidence="2">The sequence shown here is derived from an EMBL/GenBank/DDBJ whole genome shotgun (WGS) entry which is preliminary data.</text>
</comment>
<dbReference type="AlphaFoldDB" id="A0A178MFZ2"/>
<dbReference type="Proteomes" id="UP000078428">
    <property type="component" value="Unassembled WGS sequence"/>
</dbReference>